<dbReference type="AlphaFoldDB" id="A0A6S6SZW3"/>
<comment type="similarity">
    <text evidence="1">Belongs to the bacterial sugar transferase family.</text>
</comment>
<evidence type="ECO:0000256" key="2">
    <source>
        <dbReference type="SAM" id="Phobius"/>
    </source>
</evidence>
<evidence type="ECO:0000259" key="3">
    <source>
        <dbReference type="Pfam" id="PF02397"/>
    </source>
</evidence>
<feature type="transmembrane region" description="Helical" evidence="2">
    <location>
        <begin position="12"/>
        <end position="31"/>
    </location>
</feature>
<gene>
    <name evidence="4" type="ORF">HELGO_WM13966</name>
</gene>
<evidence type="ECO:0000256" key="1">
    <source>
        <dbReference type="ARBA" id="ARBA00006464"/>
    </source>
</evidence>
<name>A0A6S6SZW3_9BACT</name>
<accession>A0A6S6SZW3</accession>
<feature type="transmembrane region" description="Helical" evidence="2">
    <location>
        <begin position="182"/>
        <end position="199"/>
    </location>
</feature>
<sequence>MQRFLDITLSSFALILLSPLLLCISIILKTTGNKVFYRQKRVGVNGVAFDVLKFTTMIENSENMGTGTITLKDDSRVLPIGKFLRKSKLNELPQLMNILQGDMSLIGPRPQDIIGFNAFNLKEQKIIIQVRPGLSGIGPIFFRNEDEIMERASIIDKKEFYVDYIAPYKGKIEAWYVENKSLYLYLRLIFMTLYVVFVPRNKIDYLKVFKNFPTPPKELSPYL</sequence>
<feature type="domain" description="Bacterial sugar transferase" evidence="3">
    <location>
        <begin position="3"/>
        <end position="197"/>
    </location>
</feature>
<keyword evidence="2" id="KW-1133">Transmembrane helix</keyword>
<dbReference type="InterPro" id="IPR003362">
    <property type="entry name" value="Bact_transf"/>
</dbReference>
<dbReference type="GO" id="GO:0016780">
    <property type="term" value="F:phosphotransferase activity, for other substituted phosphate groups"/>
    <property type="evidence" value="ECO:0007669"/>
    <property type="project" value="TreeGrafter"/>
</dbReference>
<dbReference type="Pfam" id="PF02397">
    <property type="entry name" value="Bac_transf"/>
    <property type="match status" value="1"/>
</dbReference>
<organism evidence="4">
    <name type="scientific">uncultured Sulfurovum sp</name>
    <dbReference type="NCBI Taxonomy" id="269237"/>
    <lineage>
        <taxon>Bacteria</taxon>
        <taxon>Pseudomonadati</taxon>
        <taxon>Campylobacterota</taxon>
        <taxon>Epsilonproteobacteria</taxon>
        <taxon>Campylobacterales</taxon>
        <taxon>Sulfurovaceae</taxon>
        <taxon>Sulfurovum</taxon>
        <taxon>environmental samples</taxon>
    </lineage>
</organism>
<reference evidence="4" key="1">
    <citation type="submission" date="2020-01" db="EMBL/GenBank/DDBJ databases">
        <authorList>
            <person name="Meier V. D."/>
            <person name="Meier V D."/>
        </authorList>
    </citation>
    <scope>NUCLEOTIDE SEQUENCE</scope>
    <source>
        <strain evidence="4">HLG_WM_MAG_05</strain>
    </source>
</reference>
<keyword evidence="2" id="KW-0472">Membrane</keyword>
<dbReference type="PANTHER" id="PTHR30576">
    <property type="entry name" value="COLANIC BIOSYNTHESIS UDP-GLUCOSE LIPID CARRIER TRANSFERASE"/>
    <property type="match status" value="1"/>
</dbReference>
<keyword evidence="4" id="KW-0808">Transferase</keyword>
<keyword evidence="2" id="KW-0812">Transmembrane</keyword>
<proteinExistence type="inferred from homology"/>
<protein>
    <submittedName>
        <fullName evidence="4">Lipid carrier--UDP-N-acetylgalactosaminyltransferase</fullName>
    </submittedName>
</protein>
<dbReference type="EMBL" id="CACVAU010000033">
    <property type="protein sequence ID" value="CAA6810155.1"/>
    <property type="molecule type" value="Genomic_DNA"/>
</dbReference>
<evidence type="ECO:0000313" key="4">
    <source>
        <dbReference type="EMBL" id="CAA6810155.1"/>
    </source>
</evidence>
<dbReference type="PANTHER" id="PTHR30576:SF20">
    <property type="entry name" value="QUINOVOSAMINEPHOSPHOTRANSFERAE-RELATED"/>
    <property type="match status" value="1"/>
</dbReference>